<reference evidence="2" key="1">
    <citation type="submission" date="2018-02" db="EMBL/GenBank/DDBJ databases">
        <authorList>
            <person name="Hausmann B."/>
        </authorList>
    </citation>
    <scope>NUCLEOTIDE SEQUENCE [LARGE SCALE GENOMIC DNA]</scope>
    <source>
        <strain evidence="2">Peat soil MAG SbF1</strain>
    </source>
</reference>
<organism evidence="1 2">
    <name type="scientific">Candidatus Desulfosporosinus infrequens</name>
    <dbReference type="NCBI Taxonomy" id="2043169"/>
    <lineage>
        <taxon>Bacteria</taxon>
        <taxon>Bacillati</taxon>
        <taxon>Bacillota</taxon>
        <taxon>Clostridia</taxon>
        <taxon>Eubacteriales</taxon>
        <taxon>Desulfitobacteriaceae</taxon>
        <taxon>Desulfosporosinus</taxon>
    </lineage>
</organism>
<name>A0A2U3LIT9_9FIRM</name>
<sequence length="38" mass="4442">MIDKLLNLMEKFNIKRASELINNKPLHPSVDLSYPMDI</sequence>
<dbReference type="AlphaFoldDB" id="A0A2U3LIT9"/>
<evidence type="ECO:0000313" key="2">
    <source>
        <dbReference type="Proteomes" id="UP000238916"/>
    </source>
</evidence>
<accession>A0A2U3LIT9</accession>
<evidence type="ECO:0000313" key="1">
    <source>
        <dbReference type="EMBL" id="SPF51750.1"/>
    </source>
</evidence>
<dbReference type="Proteomes" id="UP000238916">
    <property type="component" value="Unassembled WGS sequence"/>
</dbReference>
<protein>
    <submittedName>
        <fullName evidence="1">Uncharacterized protein</fullName>
    </submittedName>
</protein>
<dbReference type="EMBL" id="OMOF01000484">
    <property type="protein sequence ID" value="SPF51750.1"/>
    <property type="molecule type" value="Genomic_DNA"/>
</dbReference>
<proteinExistence type="predicted"/>
<gene>
    <name evidence="1" type="ORF">SBF1_5340008</name>
</gene>